<dbReference type="PANTHER" id="PTHR47469:SF2">
    <property type="entry name" value="OS06G0597600 PROTEIN"/>
    <property type="match status" value="1"/>
</dbReference>
<comment type="caution">
    <text evidence="1">The sequence shown here is derived from an EMBL/GenBank/DDBJ whole genome shotgun (WGS) entry which is preliminary data.</text>
</comment>
<keyword evidence="2" id="KW-1185">Reference proteome</keyword>
<dbReference type="AlphaFoldDB" id="A0AAW0LN47"/>
<dbReference type="PANTHER" id="PTHR47469">
    <property type="entry name" value="MONOOXYGENASE-LIKE"/>
    <property type="match status" value="1"/>
</dbReference>
<gene>
    <name evidence="1" type="ORF">CFP56_039390</name>
</gene>
<dbReference type="InterPro" id="IPR053212">
    <property type="entry name" value="DHP_3-monooxygenase"/>
</dbReference>
<name>A0AAW0LN47_QUESU</name>
<evidence type="ECO:0000313" key="1">
    <source>
        <dbReference type="EMBL" id="KAK7852319.1"/>
    </source>
</evidence>
<accession>A0AAW0LN47</accession>
<proteinExistence type="predicted"/>
<dbReference type="EMBL" id="PKMF04000077">
    <property type="protein sequence ID" value="KAK7852319.1"/>
    <property type="molecule type" value="Genomic_DNA"/>
</dbReference>
<sequence length="167" mass="18759">MCIISAKFYRFLTEKDSLKLFGLDEFVVNPSSSRCPQVNHSELHLWRSSGGRKHGRSVMSYAHALILAGWDVVVVDKTCEPIKGSPTGAGLGLDPLAQRLVQSWLGQPELLHHSTLPLTIDMVLRNSVTMKVSSEMIQKMHQEAEKVWVPEFVSHSRNKGSLFEFDI</sequence>
<organism evidence="1 2">
    <name type="scientific">Quercus suber</name>
    <name type="common">Cork oak</name>
    <dbReference type="NCBI Taxonomy" id="58331"/>
    <lineage>
        <taxon>Eukaryota</taxon>
        <taxon>Viridiplantae</taxon>
        <taxon>Streptophyta</taxon>
        <taxon>Embryophyta</taxon>
        <taxon>Tracheophyta</taxon>
        <taxon>Spermatophyta</taxon>
        <taxon>Magnoliopsida</taxon>
        <taxon>eudicotyledons</taxon>
        <taxon>Gunneridae</taxon>
        <taxon>Pentapetalae</taxon>
        <taxon>rosids</taxon>
        <taxon>fabids</taxon>
        <taxon>Fagales</taxon>
        <taxon>Fagaceae</taxon>
        <taxon>Quercus</taxon>
    </lineage>
</organism>
<evidence type="ECO:0000313" key="2">
    <source>
        <dbReference type="Proteomes" id="UP000237347"/>
    </source>
</evidence>
<protein>
    <submittedName>
        <fullName evidence="1">Uncharacterized protein</fullName>
    </submittedName>
</protein>
<dbReference type="Proteomes" id="UP000237347">
    <property type="component" value="Unassembled WGS sequence"/>
</dbReference>
<reference evidence="1 2" key="1">
    <citation type="journal article" date="2018" name="Sci. Data">
        <title>The draft genome sequence of cork oak.</title>
        <authorList>
            <person name="Ramos A.M."/>
            <person name="Usie A."/>
            <person name="Barbosa P."/>
            <person name="Barros P.M."/>
            <person name="Capote T."/>
            <person name="Chaves I."/>
            <person name="Simoes F."/>
            <person name="Abreu I."/>
            <person name="Carrasquinho I."/>
            <person name="Faro C."/>
            <person name="Guimaraes J.B."/>
            <person name="Mendonca D."/>
            <person name="Nobrega F."/>
            <person name="Rodrigues L."/>
            <person name="Saibo N.J.M."/>
            <person name="Varela M.C."/>
            <person name="Egas C."/>
            <person name="Matos J."/>
            <person name="Miguel C.M."/>
            <person name="Oliveira M.M."/>
            <person name="Ricardo C.P."/>
            <person name="Goncalves S."/>
        </authorList>
    </citation>
    <scope>NUCLEOTIDE SEQUENCE [LARGE SCALE GENOMIC DNA]</scope>
    <source>
        <strain evidence="2">cv. HL8</strain>
    </source>
</reference>